<gene>
    <name evidence="1" type="ORF">NCTC13071_02074</name>
</gene>
<dbReference type="EMBL" id="LR134384">
    <property type="protein sequence ID" value="VEH16057.1"/>
    <property type="molecule type" value="Genomic_DNA"/>
</dbReference>
<evidence type="ECO:0008006" key="3">
    <source>
        <dbReference type="Google" id="ProtNLM"/>
    </source>
</evidence>
<reference evidence="1 2" key="1">
    <citation type="submission" date="2018-12" db="EMBL/GenBank/DDBJ databases">
        <authorList>
            <consortium name="Pathogen Informatics"/>
        </authorList>
    </citation>
    <scope>NUCLEOTIDE SEQUENCE [LARGE SCALE GENOMIC DNA]</scope>
    <source>
        <strain evidence="1 2">NCTC13071</strain>
    </source>
</reference>
<sequence>MKNIAIIVFLCLIATACTKKIHAEDIGFHNDTVYYEGQPFTGEIWTSDNTTGCIVTEKGIMKSLTFYHSKGKHAIVMTLNGRGMPKSQCYDEYGNAIDIISFERRYTKLWIKILRMGGEFIKAYQRNQNSRQQETIQIH</sequence>
<dbReference type="AlphaFoldDB" id="A0A3S4X874"/>
<dbReference type="KEGG" id="poc:NCTC13071_02074"/>
<evidence type="ECO:0000313" key="2">
    <source>
        <dbReference type="Proteomes" id="UP000274578"/>
    </source>
</evidence>
<dbReference type="Proteomes" id="UP000274578">
    <property type="component" value="Chromosome 1"/>
</dbReference>
<proteinExistence type="predicted"/>
<evidence type="ECO:0000313" key="1">
    <source>
        <dbReference type="EMBL" id="VEH16057.1"/>
    </source>
</evidence>
<organism evidence="1 2">
    <name type="scientific">Segatella oris</name>
    <dbReference type="NCBI Taxonomy" id="28135"/>
    <lineage>
        <taxon>Bacteria</taxon>
        <taxon>Pseudomonadati</taxon>
        <taxon>Bacteroidota</taxon>
        <taxon>Bacteroidia</taxon>
        <taxon>Bacteroidales</taxon>
        <taxon>Prevotellaceae</taxon>
        <taxon>Segatella</taxon>
    </lineage>
</organism>
<dbReference type="GeneID" id="85012850"/>
<protein>
    <recommendedName>
        <fullName evidence="3">Lipoprotein</fullName>
    </recommendedName>
</protein>
<dbReference type="RefSeq" id="WP_018920878.1">
    <property type="nucleotide sequence ID" value="NZ_LR134384.1"/>
</dbReference>
<accession>A0A3S4X874</accession>
<dbReference type="PROSITE" id="PS51257">
    <property type="entry name" value="PROKAR_LIPOPROTEIN"/>
    <property type="match status" value="1"/>
</dbReference>
<name>A0A3S4X874_9BACT</name>